<dbReference type="RefSeq" id="WP_198100635.1">
    <property type="nucleotide sequence ID" value="NZ_JAEDAL010000003.1"/>
</dbReference>
<keyword evidence="4 7" id="KW-0812">Transmembrane</keyword>
<feature type="transmembrane region" description="Helical" evidence="7">
    <location>
        <begin position="177"/>
        <end position="196"/>
    </location>
</feature>
<feature type="transmembrane region" description="Helical" evidence="7">
    <location>
        <begin position="106"/>
        <end position="127"/>
    </location>
</feature>
<keyword evidence="5 7" id="KW-1133">Transmembrane helix</keyword>
<feature type="transmembrane region" description="Helical" evidence="7">
    <location>
        <begin position="75"/>
        <end position="94"/>
    </location>
</feature>
<evidence type="ECO:0000256" key="3">
    <source>
        <dbReference type="ARBA" id="ARBA00022475"/>
    </source>
</evidence>
<accession>A0A931IVP6</accession>
<comment type="subcellular location">
    <subcellularLocation>
        <location evidence="1 7">Cell membrane</location>
        <topology evidence="1 7">Multi-pass membrane protein</topology>
    </subcellularLocation>
</comment>
<dbReference type="AlphaFoldDB" id="A0A931IVP6"/>
<reference evidence="8" key="1">
    <citation type="submission" date="2020-12" db="EMBL/GenBank/DDBJ databases">
        <title>The genome sequence of Inhella sp. 4Y17.</title>
        <authorList>
            <person name="Liu Y."/>
        </authorList>
    </citation>
    <scope>NUCLEOTIDE SEQUENCE</scope>
    <source>
        <strain evidence="8">4Y10</strain>
    </source>
</reference>
<evidence type="ECO:0000256" key="7">
    <source>
        <dbReference type="RuleBase" id="RU362048"/>
    </source>
</evidence>
<feature type="transmembrane region" description="Helical" evidence="7">
    <location>
        <begin position="139"/>
        <end position="157"/>
    </location>
</feature>
<dbReference type="InterPro" id="IPR002771">
    <property type="entry name" value="Multi_antbiot-R_MarC"/>
</dbReference>
<protein>
    <recommendedName>
        <fullName evidence="7">UPF0056 membrane protein</fullName>
    </recommendedName>
</protein>
<evidence type="ECO:0000256" key="4">
    <source>
        <dbReference type="ARBA" id="ARBA00022692"/>
    </source>
</evidence>
<comment type="similarity">
    <text evidence="2 7">Belongs to the UPF0056 (MarC) family.</text>
</comment>
<evidence type="ECO:0000313" key="9">
    <source>
        <dbReference type="Proteomes" id="UP000620139"/>
    </source>
</evidence>
<proteinExistence type="inferred from homology"/>
<organism evidence="8 9">
    <name type="scientific">Inhella gelatinilytica</name>
    <dbReference type="NCBI Taxonomy" id="2795030"/>
    <lineage>
        <taxon>Bacteria</taxon>
        <taxon>Pseudomonadati</taxon>
        <taxon>Pseudomonadota</taxon>
        <taxon>Betaproteobacteria</taxon>
        <taxon>Burkholderiales</taxon>
        <taxon>Sphaerotilaceae</taxon>
        <taxon>Inhella</taxon>
    </lineage>
</organism>
<evidence type="ECO:0000256" key="2">
    <source>
        <dbReference type="ARBA" id="ARBA00009784"/>
    </source>
</evidence>
<sequence length="200" mass="21521">MDHNFLSALILLLLVLDPLGSLPICIPIMREVPKERRARVAVREVGLAFLVLLGFMYTGEGFLRVMHLSERSLEVAGGVILLMVAIRMIFSGHGESVYGVPAGREPLIFPLAVPLLAGPSAMATVLLLASRQPEKMGQWVAALAVAMGCCGITLMLAERIRQWVGDSVVSALEKLMGLVLTAIAVEMILAGLKRYFVGGL</sequence>
<evidence type="ECO:0000256" key="5">
    <source>
        <dbReference type="ARBA" id="ARBA00022989"/>
    </source>
</evidence>
<dbReference type="NCBIfam" id="TIGR00427">
    <property type="entry name" value="NAAT family transporter"/>
    <property type="match status" value="1"/>
</dbReference>
<keyword evidence="3" id="KW-1003">Cell membrane</keyword>
<dbReference type="EMBL" id="JAEDAL010000003">
    <property type="protein sequence ID" value="MBH9553029.1"/>
    <property type="molecule type" value="Genomic_DNA"/>
</dbReference>
<comment type="caution">
    <text evidence="7">Lacks conserved residue(s) required for the propagation of feature annotation.</text>
</comment>
<dbReference type="Pfam" id="PF01914">
    <property type="entry name" value="MarC"/>
    <property type="match status" value="1"/>
</dbReference>
<feature type="transmembrane region" description="Helical" evidence="7">
    <location>
        <begin position="45"/>
        <end position="63"/>
    </location>
</feature>
<evidence type="ECO:0000256" key="6">
    <source>
        <dbReference type="ARBA" id="ARBA00023136"/>
    </source>
</evidence>
<gene>
    <name evidence="8" type="ORF">I7X43_09185</name>
</gene>
<dbReference type="PANTHER" id="PTHR33508:SF10">
    <property type="entry name" value="UPF0056 INNER MEMBRANE PROTEIN YHGN"/>
    <property type="match status" value="1"/>
</dbReference>
<dbReference type="PANTHER" id="PTHR33508">
    <property type="entry name" value="UPF0056 MEMBRANE PROTEIN YHCE"/>
    <property type="match status" value="1"/>
</dbReference>
<evidence type="ECO:0000313" key="8">
    <source>
        <dbReference type="EMBL" id="MBH9553029.1"/>
    </source>
</evidence>
<keyword evidence="6 7" id="KW-0472">Membrane</keyword>
<evidence type="ECO:0000256" key="1">
    <source>
        <dbReference type="ARBA" id="ARBA00004651"/>
    </source>
</evidence>
<name>A0A931IVP6_9BURK</name>
<keyword evidence="9" id="KW-1185">Reference proteome</keyword>
<dbReference type="Proteomes" id="UP000620139">
    <property type="component" value="Unassembled WGS sequence"/>
</dbReference>
<comment type="caution">
    <text evidence="8">The sequence shown here is derived from an EMBL/GenBank/DDBJ whole genome shotgun (WGS) entry which is preliminary data.</text>
</comment>
<dbReference type="GO" id="GO:0005886">
    <property type="term" value="C:plasma membrane"/>
    <property type="evidence" value="ECO:0007669"/>
    <property type="project" value="UniProtKB-SubCell"/>
</dbReference>